<dbReference type="AlphaFoldDB" id="A0A493U180"/>
<reference evidence="1" key="3">
    <citation type="submission" date="2025-09" db="UniProtKB">
        <authorList>
            <consortium name="Ensembl"/>
        </authorList>
    </citation>
    <scope>IDENTIFICATION</scope>
</reference>
<organism evidence="1 2">
    <name type="scientific">Anas platyrhynchos platyrhynchos</name>
    <name type="common">Northern mallard</name>
    <dbReference type="NCBI Taxonomy" id="8840"/>
    <lineage>
        <taxon>Eukaryota</taxon>
        <taxon>Metazoa</taxon>
        <taxon>Chordata</taxon>
        <taxon>Craniata</taxon>
        <taxon>Vertebrata</taxon>
        <taxon>Euteleostomi</taxon>
        <taxon>Archelosauria</taxon>
        <taxon>Archosauria</taxon>
        <taxon>Dinosauria</taxon>
        <taxon>Saurischia</taxon>
        <taxon>Theropoda</taxon>
        <taxon>Coelurosauria</taxon>
        <taxon>Aves</taxon>
        <taxon>Neognathae</taxon>
        <taxon>Galloanserae</taxon>
        <taxon>Anseriformes</taxon>
        <taxon>Anatidae</taxon>
        <taxon>Anatinae</taxon>
        <taxon>Anas</taxon>
    </lineage>
</organism>
<accession>A0A493U180</accession>
<evidence type="ECO:0000313" key="1">
    <source>
        <dbReference type="Ensembl" id="ENSAPLP00000031882.1"/>
    </source>
</evidence>
<proteinExistence type="predicted"/>
<reference evidence="1" key="2">
    <citation type="submission" date="2025-08" db="UniProtKB">
        <authorList>
            <consortium name="Ensembl"/>
        </authorList>
    </citation>
    <scope>IDENTIFICATION</scope>
</reference>
<name>A0A493U180_ANAPP</name>
<sequence length="119" mass="12570">MCRSQVAASFQLLFTPPRSPSRGLALCAQLLQGVCSGWRGCCSCCSSVHPWTPMVPHAHPWCPVPTPGTAAARRQLAAEPQHALLCSYGGGPAPPLPASPFIFGSRVVINDLSSTVFKI</sequence>
<dbReference type="Ensembl" id="ENSAPLT00000021668.1">
    <property type="protein sequence ID" value="ENSAPLP00000031882.1"/>
    <property type="gene ID" value="ENSAPLG00000017978.1"/>
</dbReference>
<dbReference type="Proteomes" id="UP000016666">
    <property type="component" value="Chromosome 11"/>
</dbReference>
<evidence type="ECO:0000313" key="2">
    <source>
        <dbReference type="Proteomes" id="UP000016666"/>
    </source>
</evidence>
<keyword evidence="2" id="KW-1185">Reference proteome</keyword>
<reference evidence="1 2" key="1">
    <citation type="submission" date="2017-10" db="EMBL/GenBank/DDBJ databases">
        <title>A new Pekin duck reference genome.</title>
        <authorList>
            <person name="Hou Z.-C."/>
            <person name="Zhou Z.-K."/>
            <person name="Zhu F."/>
            <person name="Hou S.-S."/>
        </authorList>
    </citation>
    <scope>NUCLEOTIDE SEQUENCE [LARGE SCALE GENOMIC DNA]</scope>
</reference>
<protein>
    <submittedName>
        <fullName evidence="1">Uncharacterized protein</fullName>
    </submittedName>
</protein>